<evidence type="ECO:0000313" key="2">
    <source>
        <dbReference type="Proteomes" id="UP000658225"/>
    </source>
</evidence>
<dbReference type="EMBL" id="JADBEL010000029">
    <property type="protein sequence ID" value="MBE1556565.1"/>
    <property type="molecule type" value="Genomic_DNA"/>
</dbReference>
<keyword evidence="2" id="KW-1185">Reference proteome</keyword>
<dbReference type="PANTHER" id="PTHR30595">
    <property type="entry name" value="GLPR-RELATED TRANSCRIPTIONAL REPRESSOR"/>
    <property type="match status" value="1"/>
</dbReference>
<sequence length="91" mass="10378">MEFQDRKEFQGSLLKQVNDVYDYLQLHNASSVTFNGLQRVERTEYPNYVLREALINAAVHRDYGFSGSILIHIFENWIEIVSVGIGTGVVG</sequence>
<name>A0A927MKU8_9BACL</name>
<protein>
    <submittedName>
        <fullName evidence="1">HTH transcriptional regulator</fullName>
    </submittedName>
</protein>
<reference evidence="1" key="1">
    <citation type="submission" date="2020-10" db="EMBL/GenBank/DDBJ databases">
        <title>Genomic Encyclopedia of Type Strains, Phase IV (KMG-IV): sequencing the most valuable type-strain genomes for metagenomic binning, comparative biology and taxonomic classification.</title>
        <authorList>
            <person name="Goeker M."/>
        </authorList>
    </citation>
    <scope>NUCLEOTIDE SEQUENCE</scope>
    <source>
        <strain evidence="1">DSM 13886</strain>
    </source>
</reference>
<evidence type="ECO:0000313" key="1">
    <source>
        <dbReference type="EMBL" id="MBE1556565.1"/>
    </source>
</evidence>
<dbReference type="Proteomes" id="UP000658225">
    <property type="component" value="Unassembled WGS sequence"/>
</dbReference>
<gene>
    <name evidence="1" type="ORF">H4683_003690</name>
</gene>
<dbReference type="Gene3D" id="3.30.565.60">
    <property type="match status" value="1"/>
</dbReference>
<dbReference type="RefSeq" id="WP_192600197.1">
    <property type="nucleotide sequence ID" value="NZ_JADBEL010000029.1"/>
</dbReference>
<proteinExistence type="predicted"/>
<dbReference type="PANTHER" id="PTHR30595:SF6">
    <property type="entry name" value="SCHLAFEN ALBA-2 DOMAIN-CONTAINING PROTEIN"/>
    <property type="match status" value="1"/>
</dbReference>
<organism evidence="1 2">
    <name type="scientific">Sporosarcina limicola</name>
    <dbReference type="NCBI Taxonomy" id="34101"/>
    <lineage>
        <taxon>Bacteria</taxon>
        <taxon>Bacillati</taxon>
        <taxon>Bacillota</taxon>
        <taxon>Bacilli</taxon>
        <taxon>Bacillales</taxon>
        <taxon>Caryophanaceae</taxon>
        <taxon>Sporosarcina</taxon>
    </lineage>
</organism>
<dbReference type="AlphaFoldDB" id="A0A927MKU8"/>
<dbReference type="InterPro" id="IPR038475">
    <property type="entry name" value="RecG_C_sf"/>
</dbReference>
<accession>A0A927MKU8</accession>
<comment type="caution">
    <text evidence="1">The sequence shown here is derived from an EMBL/GenBank/DDBJ whole genome shotgun (WGS) entry which is preliminary data.</text>
</comment>